<keyword evidence="1" id="KW-0472">Membrane</keyword>
<organism evidence="2 3">
    <name type="scientific">Caenorhabditis nigoni</name>
    <dbReference type="NCBI Taxonomy" id="1611254"/>
    <lineage>
        <taxon>Eukaryota</taxon>
        <taxon>Metazoa</taxon>
        <taxon>Ecdysozoa</taxon>
        <taxon>Nematoda</taxon>
        <taxon>Chromadorea</taxon>
        <taxon>Rhabditida</taxon>
        <taxon>Rhabditina</taxon>
        <taxon>Rhabditomorpha</taxon>
        <taxon>Rhabditoidea</taxon>
        <taxon>Rhabditidae</taxon>
        <taxon>Peloderinae</taxon>
        <taxon>Caenorhabditis</taxon>
    </lineage>
</organism>
<comment type="caution">
    <text evidence="2">The sequence shown here is derived from an EMBL/GenBank/DDBJ whole genome shotgun (WGS) entry which is preliminary data.</text>
</comment>
<evidence type="ECO:0000313" key="2">
    <source>
        <dbReference type="EMBL" id="PIC45798.1"/>
    </source>
</evidence>
<dbReference type="EMBL" id="PDUG01000002">
    <property type="protein sequence ID" value="PIC45798.1"/>
    <property type="molecule type" value="Genomic_DNA"/>
</dbReference>
<sequence length="240" mass="26685">MASPKILGSDRLRLISFSFLTICSNMLKNSIMKTTKIWNAETEEIVKRYLKTEYCLYSVLSTLSGCFCIILNGFINAKEAYRPSIQDMNEFFGSKNSTVTMMMESKFDGLTYVLIYARSGALVSCFCFAIAAVWVAIKFSLCTLYWFESVCRVIQLVVQMLKTVTTMTIVRIDAIRRKNHIQLLCTPDIITTGNKLLIRLHASFGAVGSAEFSTVAVTANAHSAAVKANTVPDTMATVVK</sequence>
<accession>A0A2G5V1X8</accession>
<feature type="transmembrane region" description="Helical" evidence="1">
    <location>
        <begin position="54"/>
        <end position="75"/>
    </location>
</feature>
<protein>
    <submittedName>
        <fullName evidence="2">Uncharacterized protein</fullName>
    </submittedName>
</protein>
<reference evidence="3" key="1">
    <citation type="submission" date="2017-10" db="EMBL/GenBank/DDBJ databases">
        <title>Rapid genome shrinkage in a self-fertile nematode reveals novel sperm competition proteins.</title>
        <authorList>
            <person name="Yin D."/>
            <person name="Schwarz E.M."/>
            <person name="Thomas C.G."/>
            <person name="Felde R.L."/>
            <person name="Korf I.F."/>
            <person name="Cutter A.D."/>
            <person name="Schartner C.M."/>
            <person name="Ralston E.J."/>
            <person name="Meyer B.J."/>
            <person name="Haag E.S."/>
        </authorList>
    </citation>
    <scope>NUCLEOTIDE SEQUENCE [LARGE SCALE GENOMIC DNA]</scope>
    <source>
        <strain evidence="3">JU1422</strain>
    </source>
</reference>
<dbReference type="AlphaFoldDB" id="A0A2G5V1X8"/>
<keyword evidence="1" id="KW-1133">Transmembrane helix</keyword>
<evidence type="ECO:0000256" key="1">
    <source>
        <dbReference type="SAM" id="Phobius"/>
    </source>
</evidence>
<feature type="transmembrane region" description="Helical" evidence="1">
    <location>
        <begin position="110"/>
        <end position="137"/>
    </location>
</feature>
<keyword evidence="3" id="KW-1185">Reference proteome</keyword>
<gene>
    <name evidence="2" type="primary">Cnig_chr_II.g5700</name>
    <name evidence="2" type="ORF">B9Z55_005700</name>
</gene>
<evidence type="ECO:0000313" key="3">
    <source>
        <dbReference type="Proteomes" id="UP000230233"/>
    </source>
</evidence>
<keyword evidence="1" id="KW-0812">Transmembrane</keyword>
<name>A0A2G5V1X8_9PELO</name>
<dbReference type="Proteomes" id="UP000230233">
    <property type="component" value="Chromosome II"/>
</dbReference>
<proteinExistence type="predicted"/>